<name>A0A9P0GI56_9CUCU</name>
<keyword evidence="2" id="KW-1185">Reference proteome</keyword>
<dbReference type="EMBL" id="OV651816">
    <property type="protein sequence ID" value="CAH1110137.1"/>
    <property type="molecule type" value="Genomic_DNA"/>
</dbReference>
<protein>
    <submittedName>
        <fullName evidence="1">Uncharacterized protein</fullName>
    </submittedName>
</protein>
<dbReference type="Proteomes" id="UP001153636">
    <property type="component" value="Chromosome 4"/>
</dbReference>
<proteinExistence type="predicted"/>
<organism evidence="1 2">
    <name type="scientific">Psylliodes chrysocephalus</name>
    <dbReference type="NCBI Taxonomy" id="3402493"/>
    <lineage>
        <taxon>Eukaryota</taxon>
        <taxon>Metazoa</taxon>
        <taxon>Ecdysozoa</taxon>
        <taxon>Arthropoda</taxon>
        <taxon>Hexapoda</taxon>
        <taxon>Insecta</taxon>
        <taxon>Pterygota</taxon>
        <taxon>Neoptera</taxon>
        <taxon>Endopterygota</taxon>
        <taxon>Coleoptera</taxon>
        <taxon>Polyphaga</taxon>
        <taxon>Cucujiformia</taxon>
        <taxon>Chrysomeloidea</taxon>
        <taxon>Chrysomelidae</taxon>
        <taxon>Galerucinae</taxon>
        <taxon>Alticini</taxon>
        <taxon>Psylliodes</taxon>
    </lineage>
</organism>
<accession>A0A9P0GI56</accession>
<evidence type="ECO:0000313" key="2">
    <source>
        <dbReference type="Proteomes" id="UP001153636"/>
    </source>
</evidence>
<evidence type="ECO:0000313" key="1">
    <source>
        <dbReference type="EMBL" id="CAH1110137.1"/>
    </source>
</evidence>
<dbReference type="AlphaFoldDB" id="A0A9P0GI56"/>
<gene>
    <name evidence="1" type="ORF">PSYICH_LOCUS9774</name>
</gene>
<sequence>MVDVKLLRNFSRVICPNTPLEWLATPGIHGKVISAREVQLELGLWDGEVVYMDLDHFAKFKSYALETVEELVKNYPWYYLPASVHKIILYGSEVIDRVLLSIGELLEEAAEFLNNYSDASRQEK</sequence>
<reference evidence="1" key="1">
    <citation type="submission" date="2022-01" db="EMBL/GenBank/DDBJ databases">
        <authorList>
            <person name="King R."/>
        </authorList>
    </citation>
    <scope>NUCLEOTIDE SEQUENCE</scope>
</reference>